<gene>
    <name evidence="3" type="ORF">GCM10022231_22680</name>
</gene>
<evidence type="ECO:0000256" key="2">
    <source>
        <dbReference type="SAM" id="SignalP"/>
    </source>
</evidence>
<name>A0ABP7P9Q7_9ACTN</name>
<dbReference type="Proteomes" id="UP001418444">
    <property type="component" value="Unassembled WGS sequence"/>
</dbReference>
<feature type="signal peptide" evidence="2">
    <location>
        <begin position="1"/>
        <end position="28"/>
    </location>
</feature>
<evidence type="ECO:0000256" key="1">
    <source>
        <dbReference type="SAM" id="MobiDB-lite"/>
    </source>
</evidence>
<dbReference type="InterPro" id="IPR006311">
    <property type="entry name" value="TAT_signal"/>
</dbReference>
<evidence type="ECO:0000313" key="3">
    <source>
        <dbReference type="EMBL" id="GAA3962017.1"/>
    </source>
</evidence>
<keyword evidence="2" id="KW-0732">Signal</keyword>
<feature type="chain" id="PRO_5046886610" evidence="2">
    <location>
        <begin position="29"/>
        <end position="136"/>
    </location>
</feature>
<evidence type="ECO:0000313" key="4">
    <source>
        <dbReference type="Proteomes" id="UP001418444"/>
    </source>
</evidence>
<dbReference type="EMBL" id="BAAAZW010000006">
    <property type="protein sequence ID" value="GAA3962017.1"/>
    <property type="molecule type" value="Genomic_DNA"/>
</dbReference>
<keyword evidence="4" id="KW-1185">Reference proteome</keyword>
<organism evidence="3 4">
    <name type="scientific">Gordonia caeni</name>
    <dbReference type="NCBI Taxonomy" id="1007097"/>
    <lineage>
        <taxon>Bacteria</taxon>
        <taxon>Bacillati</taxon>
        <taxon>Actinomycetota</taxon>
        <taxon>Actinomycetes</taxon>
        <taxon>Mycobacteriales</taxon>
        <taxon>Gordoniaceae</taxon>
        <taxon>Gordonia</taxon>
    </lineage>
</organism>
<protein>
    <submittedName>
        <fullName evidence="3">Uncharacterized protein</fullName>
    </submittedName>
</protein>
<dbReference type="RefSeq" id="WP_344783755.1">
    <property type="nucleotide sequence ID" value="NZ_BAAAZW010000006.1"/>
</dbReference>
<dbReference type="PROSITE" id="PS51318">
    <property type="entry name" value="TAT"/>
    <property type="match status" value="1"/>
</dbReference>
<sequence length="136" mass="14039">MTAFLDSRLLRRTVLAAAAVTFAVGATACSSDDAGSGGTDGSPAAAEAGSADPTGYAFDSSRKNLATAVEKAFASKDGKAHWDGDTLVLTVDGDSSLPTAGITECRVLEHLVVDGDRTAVVYPDRRFDCETELADH</sequence>
<proteinExistence type="predicted"/>
<accession>A0ABP7P9Q7</accession>
<reference evidence="4" key="1">
    <citation type="journal article" date="2019" name="Int. J. Syst. Evol. Microbiol.">
        <title>The Global Catalogue of Microorganisms (GCM) 10K type strain sequencing project: providing services to taxonomists for standard genome sequencing and annotation.</title>
        <authorList>
            <consortium name="The Broad Institute Genomics Platform"/>
            <consortium name="The Broad Institute Genome Sequencing Center for Infectious Disease"/>
            <person name="Wu L."/>
            <person name="Ma J."/>
        </authorList>
    </citation>
    <scope>NUCLEOTIDE SEQUENCE [LARGE SCALE GENOMIC DNA]</scope>
    <source>
        <strain evidence="4">JCM 16923</strain>
    </source>
</reference>
<comment type="caution">
    <text evidence="3">The sequence shown here is derived from an EMBL/GenBank/DDBJ whole genome shotgun (WGS) entry which is preliminary data.</text>
</comment>
<feature type="region of interest" description="Disordered" evidence="1">
    <location>
        <begin position="30"/>
        <end position="53"/>
    </location>
</feature>